<dbReference type="SFLD" id="SFLDG01129">
    <property type="entry name" value="C1.5:_HAD__Beta-PGM__Phosphata"/>
    <property type="match status" value="1"/>
</dbReference>
<dbReference type="RefSeq" id="WP_209899828.1">
    <property type="nucleotide sequence ID" value="NZ_BAAAJW010000004.1"/>
</dbReference>
<name>A0ABS4WXQ8_9MICO</name>
<dbReference type="InterPro" id="IPR036412">
    <property type="entry name" value="HAD-like_sf"/>
</dbReference>
<organism evidence="1 2">
    <name type="scientific">Brachybacterium sacelli</name>
    <dbReference type="NCBI Taxonomy" id="173364"/>
    <lineage>
        <taxon>Bacteria</taxon>
        <taxon>Bacillati</taxon>
        <taxon>Actinomycetota</taxon>
        <taxon>Actinomycetes</taxon>
        <taxon>Micrococcales</taxon>
        <taxon>Dermabacteraceae</taxon>
        <taxon>Brachybacterium</taxon>
    </lineage>
</organism>
<keyword evidence="1" id="KW-0378">Hydrolase</keyword>
<evidence type="ECO:0000313" key="2">
    <source>
        <dbReference type="Proteomes" id="UP001519290"/>
    </source>
</evidence>
<gene>
    <name evidence="1" type="ORF">JOF43_000957</name>
</gene>
<sequence>MTNAPTHRAGKPPVLLIDAGGVLLLNNHELLLPLLAEYSGLRTPEDYQRVHFACHNSTFSGVRPDGDYYRRFGEVAGVADDELEEFTEAFRALSHTRNMCHLAHPPARRLLGLVRAAGIATVVVSQADGTAAQLLREAEMCQIGEGPGVEVDGIVDSELVGFDKPDPEIFRCALDLVGASPGQAVHLGDTVPADVRGAQAAGIRPVHYDPFGDCEDLADDHEHVRRLEQTCDLLLQHQQAR</sequence>
<dbReference type="InterPro" id="IPR023214">
    <property type="entry name" value="HAD_sf"/>
</dbReference>
<dbReference type="SUPFAM" id="SSF56784">
    <property type="entry name" value="HAD-like"/>
    <property type="match status" value="1"/>
</dbReference>
<keyword evidence="2" id="KW-1185">Reference proteome</keyword>
<dbReference type="Pfam" id="PF00702">
    <property type="entry name" value="Hydrolase"/>
    <property type="match status" value="1"/>
</dbReference>
<dbReference type="SFLD" id="SFLDS00003">
    <property type="entry name" value="Haloacid_Dehalogenase"/>
    <property type="match status" value="1"/>
</dbReference>
<protein>
    <submittedName>
        <fullName evidence="1">Hydrolase of the HAD superfamily</fullName>
    </submittedName>
</protein>
<reference evidence="1 2" key="1">
    <citation type="submission" date="2021-03" db="EMBL/GenBank/DDBJ databases">
        <title>Sequencing the genomes of 1000 actinobacteria strains.</title>
        <authorList>
            <person name="Klenk H.-P."/>
        </authorList>
    </citation>
    <scope>NUCLEOTIDE SEQUENCE [LARGE SCALE GENOMIC DNA]</scope>
    <source>
        <strain evidence="1 2">DSM 14566</strain>
    </source>
</reference>
<dbReference type="EMBL" id="JAGIOD010000001">
    <property type="protein sequence ID" value="MBP2381000.1"/>
    <property type="molecule type" value="Genomic_DNA"/>
</dbReference>
<dbReference type="PANTHER" id="PTHR46649">
    <property type="match status" value="1"/>
</dbReference>
<dbReference type="GO" id="GO:0016787">
    <property type="term" value="F:hydrolase activity"/>
    <property type="evidence" value="ECO:0007669"/>
    <property type="project" value="UniProtKB-KW"/>
</dbReference>
<dbReference type="Proteomes" id="UP001519290">
    <property type="component" value="Unassembled WGS sequence"/>
</dbReference>
<dbReference type="Gene3D" id="3.40.50.1000">
    <property type="entry name" value="HAD superfamily/HAD-like"/>
    <property type="match status" value="1"/>
</dbReference>
<proteinExistence type="predicted"/>
<comment type="caution">
    <text evidence="1">The sequence shown here is derived from an EMBL/GenBank/DDBJ whole genome shotgun (WGS) entry which is preliminary data.</text>
</comment>
<evidence type="ECO:0000313" key="1">
    <source>
        <dbReference type="EMBL" id="MBP2381000.1"/>
    </source>
</evidence>
<accession>A0ABS4WXQ8</accession>
<dbReference type="PANTHER" id="PTHR46649:SF5">
    <property type="entry name" value="F14L17.7 PROTEIN"/>
    <property type="match status" value="1"/>
</dbReference>